<evidence type="ECO:0000256" key="1">
    <source>
        <dbReference type="SAM" id="Coils"/>
    </source>
</evidence>
<feature type="coiled-coil region" evidence="1">
    <location>
        <begin position="559"/>
        <end position="690"/>
    </location>
</feature>
<evidence type="ECO:0000313" key="2">
    <source>
        <dbReference type="EMBL" id="CAB4240937.1"/>
    </source>
</evidence>
<name>A0A6J5T9U9_9CAUD</name>
<dbReference type="EMBL" id="LR797815">
    <property type="protein sequence ID" value="CAB4240937.1"/>
    <property type="molecule type" value="Genomic_DNA"/>
</dbReference>
<accession>A0A6J5T9U9</accession>
<proteinExistence type="predicted"/>
<feature type="coiled-coil region" evidence="1">
    <location>
        <begin position="498"/>
        <end position="532"/>
    </location>
</feature>
<sequence>MNNLAEQQEPENIEEDAAHSKSTYNVLNYTFRAEPRVAINRPFVPDAPPEGSTLPAAFRRHNTVGNYINTINFTDFGEDDPDFNYEDYIPTDLWQYGHLYATAKNKEKADALTAQLRSEERDAAILHNRPWYAAGSIVVANVLDPTILMPGGAFYKELKAAHGVAKSALAVSAASMLGESVLQAATQHTQLTKSLNESFYDVLAAGIIGAGIGSLGGAVVNGAIFRKGQGEIVDLMADDAPIGPRMTPQQSVSAMETRDPEYQKEINSLYGGTPTAAIGKFLGYVTNKLTPQGRMLFSPFATSRAIANEMFEHNLIINANLPGTRKMIGPDGKEIEVPRDSMAKPIALESEIKMMKRGMYKQLLDYQDIFYEQAGIKGAFKQARAITRENKGMKLKDWETEVWRSVVTGKVSDNPSVKRASDLIINNFFEPIKNEYIRLGVFPADIQVKTAANYFMRVYNRAKIRDPAQRVKTKAKFEAYIKRNDIQLRDLEPQIKALQEKTAKISRESDKIRSLEKEYEELKTNEAELTQKAESKFNAKTTEVVEVAKAREVEFDKFKEAAEAKIVQAEKELEQARVELENDLEQIRTLKSQEHVFSMAEWEHKNKNLTEVKEKAQAKINVLKKNYEKVKQHESYKIKEKERKLNGLINYQKKELKEAHDKYFEKVKRLKELEDELKSKSSKEHQKEVEALEKELKELVPFHLWTSTGEIRKPMDPDYYGVEADKIIDNILGMGDERNLNPILRILPGKKTSPLHERAFLIDDTEIEDELITAFSEVGPQFINATVPNIAMMRYAERLGLGTEGEAVGIKITQLTEDYKAAVAKNPAKEAKLHKRYLKDKRDIEAGFDILNGVYGMGPNVMDDTAATFIKNLSAWNYLRFMGQITLQAITDVGAIGLKHGLWRTMAHGLIPVLKEIKNGGHDKNFLKDLGFVCNTLQGYRLKAMMDQESLSGQTGLFTRSLDYLSSSFGNATLMNQWTDAMEFIAGKTAMARTLRAIVRHAETGKISRKEKTRLNEMHISEQSYAKIYEQYKKHGGKTDGSYWVDWSKWDEDALESLSQFKAGTLKEIDQTVVSGPGAGEKPLWSRRGAYSLLFQFKGFSYAMTNKGLISGLQRGDAEFYQGLAMTGALALMGYVATAGVRGEEIDLSYDNLFKEMVDRSGITGVFGNAYNVANKLSIIPGKEVSRYRNRGFFASLGGPSVGMIEDTVELIRKLSHSEESNFTTNDMYKFMRMWPYQNYAFLHRLNKIIGKNFADSLGFEESP</sequence>
<reference evidence="2" key="1">
    <citation type="submission" date="2020-05" db="EMBL/GenBank/DDBJ databases">
        <authorList>
            <person name="Chiriac C."/>
            <person name="Salcher M."/>
            <person name="Ghai R."/>
            <person name="Kavagutti S V."/>
        </authorList>
    </citation>
    <scope>NUCLEOTIDE SEQUENCE</scope>
</reference>
<keyword evidence="1" id="KW-0175">Coiled coil</keyword>
<gene>
    <name evidence="2" type="ORF">UFOVP23_41</name>
</gene>
<organism evidence="2">
    <name type="scientific">uncultured Caudovirales phage</name>
    <dbReference type="NCBI Taxonomy" id="2100421"/>
    <lineage>
        <taxon>Viruses</taxon>
        <taxon>Duplodnaviria</taxon>
        <taxon>Heunggongvirae</taxon>
        <taxon>Uroviricota</taxon>
        <taxon>Caudoviricetes</taxon>
        <taxon>Peduoviridae</taxon>
        <taxon>Maltschvirus</taxon>
        <taxon>Maltschvirus maltsch</taxon>
    </lineage>
</organism>
<protein>
    <submittedName>
        <fullName evidence="2">Uncharacterized protein</fullName>
    </submittedName>
</protein>